<accession>A0A0D8IY01</accession>
<reference evidence="1" key="1">
    <citation type="submission" date="2015-02" db="EMBL/GenBank/DDBJ databases">
        <title>A novel member of the family Ruminococcaceae isolated from human feces.</title>
        <authorList>
            <person name="Shkoporov A.N."/>
            <person name="Chaplin A.V."/>
            <person name="Motuzova O.V."/>
            <person name="Kafarskaia L.I."/>
            <person name="Khokhlova E.V."/>
            <person name="Efimov B.A."/>
        </authorList>
    </citation>
    <scope>NUCLEOTIDE SEQUENCE [LARGE SCALE GENOMIC DNA]</scope>
    <source>
        <strain evidence="1">585-1</strain>
    </source>
</reference>
<evidence type="ECO:0000313" key="4">
    <source>
        <dbReference type="Proteomes" id="UP000053433"/>
    </source>
</evidence>
<dbReference type="EMBL" id="JXXK01000022">
    <property type="protein sequence ID" value="KJF39171.1"/>
    <property type="molecule type" value="Genomic_DNA"/>
</dbReference>
<dbReference type="AlphaFoldDB" id="A0A0D8IY01"/>
<name>A0A0D8IY01_9FIRM</name>
<evidence type="ECO:0000313" key="3">
    <source>
        <dbReference type="Proteomes" id="UP000032483"/>
    </source>
</evidence>
<organism evidence="1 3">
    <name type="scientific">Ruthenibacterium lactatiformans</name>
    <dbReference type="NCBI Taxonomy" id="1550024"/>
    <lineage>
        <taxon>Bacteria</taxon>
        <taxon>Bacillati</taxon>
        <taxon>Bacillota</taxon>
        <taxon>Clostridia</taxon>
        <taxon>Eubacteriales</taxon>
        <taxon>Oscillospiraceae</taxon>
        <taxon>Ruthenibacterium</taxon>
    </lineage>
</organism>
<dbReference type="Proteomes" id="UP000053433">
    <property type="component" value="Unassembled WGS sequence"/>
</dbReference>
<proteinExistence type="predicted"/>
<sequence>MMIPISEDINTEEELGTMNLEAPVYECYSHGAAFGVRLPSGEQTAALFADIRAAQAVADYFTAVELAPEHLSCVMEDLCYAVRTLPRPFTYAELSGLHAPD</sequence>
<gene>
    <name evidence="2" type="ORF">ASJ35_02945</name>
    <name evidence="1" type="ORF">TQ39_13850</name>
</gene>
<comment type="caution">
    <text evidence="1">The sequence shown here is derived from an EMBL/GenBank/DDBJ whole genome shotgun (WGS) entry which is preliminary data.</text>
</comment>
<dbReference type="Proteomes" id="UP000032483">
    <property type="component" value="Unassembled WGS sequence"/>
</dbReference>
<keyword evidence="3" id="KW-1185">Reference proteome</keyword>
<accession>A0A0W7TV07</accession>
<reference evidence="2 4" key="2">
    <citation type="submission" date="2015-10" db="EMBL/GenBank/DDBJ databases">
        <title>A novel member of the family Ruminococcaceae isolated from human faeces.</title>
        <authorList>
            <person name="Shkoporov A.N."/>
            <person name="Chaplin A.V."/>
            <person name="Motuzova O.V."/>
            <person name="Kafarskaia L.I."/>
            <person name="Efimov B.A."/>
        </authorList>
    </citation>
    <scope>NUCLEOTIDE SEQUENCE [LARGE SCALE GENOMIC DNA]</scope>
    <source>
        <strain evidence="2 4">668</strain>
    </source>
</reference>
<evidence type="ECO:0000313" key="1">
    <source>
        <dbReference type="EMBL" id="KJF39171.1"/>
    </source>
</evidence>
<dbReference type="RefSeq" id="WP_009323549.1">
    <property type="nucleotide sequence ID" value="NZ_CAOJUJ010000022.1"/>
</dbReference>
<protein>
    <submittedName>
        <fullName evidence="1">Uncharacterized protein</fullName>
    </submittedName>
</protein>
<dbReference type="EMBL" id="LMUA01000002">
    <property type="protein sequence ID" value="KUE77690.1"/>
    <property type="molecule type" value="Genomic_DNA"/>
</dbReference>
<evidence type="ECO:0000313" key="2">
    <source>
        <dbReference type="EMBL" id="KUE77690.1"/>
    </source>
</evidence>